<dbReference type="InterPro" id="IPR031982">
    <property type="entry name" value="PilE-like"/>
</dbReference>
<dbReference type="RefSeq" id="WP_169463715.1">
    <property type="nucleotide sequence ID" value="NZ_JABBGG010000001.1"/>
</dbReference>
<dbReference type="GO" id="GO:0043683">
    <property type="term" value="P:type IV pilus assembly"/>
    <property type="evidence" value="ECO:0007669"/>
    <property type="project" value="InterPro"/>
</dbReference>
<evidence type="ECO:0000313" key="4">
    <source>
        <dbReference type="EMBL" id="NML60048.1"/>
    </source>
</evidence>
<dbReference type="Pfam" id="PF07963">
    <property type="entry name" value="N_methyl"/>
    <property type="match status" value="1"/>
</dbReference>
<dbReference type="Proteomes" id="UP000583752">
    <property type="component" value="Unassembled WGS sequence"/>
</dbReference>
<dbReference type="PANTHER" id="PTHR30093:SF47">
    <property type="entry name" value="TYPE IV PILUS NON-CORE MINOR PILIN PILE"/>
    <property type="match status" value="1"/>
</dbReference>
<dbReference type="PRINTS" id="PR00813">
    <property type="entry name" value="BCTERIALGSPG"/>
</dbReference>
<sequence>MNRQRGFTLIEMMVVVAIIGMLAAIAYPAYGSYLVKGNRGAAQSHMMELAQAQAQFLVDNRAYADSVTDLGMTTPAAVSSKYDITIEASDGPPGFTITAEPKTGTNQHGDDTLTINQSGTRSPADKW</sequence>
<dbReference type="InterPro" id="IPR000983">
    <property type="entry name" value="Bac_GSPG_pilin"/>
</dbReference>
<keyword evidence="3" id="KW-0812">Transmembrane</keyword>
<evidence type="ECO:0000256" key="3">
    <source>
        <dbReference type="SAM" id="Phobius"/>
    </source>
</evidence>
<dbReference type="EMBL" id="JABBGG010000001">
    <property type="protein sequence ID" value="NML60048.1"/>
    <property type="molecule type" value="Genomic_DNA"/>
</dbReference>
<dbReference type="Pfam" id="PF16732">
    <property type="entry name" value="ComP_DUS"/>
    <property type="match status" value="1"/>
</dbReference>
<dbReference type="GO" id="GO:0015627">
    <property type="term" value="C:type II protein secretion system complex"/>
    <property type="evidence" value="ECO:0007669"/>
    <property type="project" value="InterPro"/>
</dbReference>
<gene>
    <name evidence="4" type="ORF">HHL21_02890</name>
</gene>
<protein>
    <submittedName>
        <fullName evidence="4">Type IV pilin protein</fullName>
    </submittedName>
</protein>
<reference evidence="4 5" key="1">
    <citation type="submission" date="2020-04" db="EMBL/GenBank/DDBJ databases">
        <title>Massilia sp. RP-1-19 isolated from soil.</title>
        <authorList>
            <person name="Dahal R.H."/>
        </authorList>
    </citation>
    <scope>NUCLEOTIDE SEQUENCE [LARGE SCALE GENOMIC DNA]</scope>
    <source>
        <strain evidence="4 5">RP-1-19</strain>
    </source>
</reference>
<keyword evidence="3" id="KW-0472">Membrane</keyword>
<evidence type="ECO:0000256" key="2">
    <source>
        <dbReference type="SAM" id="MobiDB-lite"/>
    </source>
</evidence>
<proteinExistence type="predicted"/>
<dbReference type="NCBIfam" id="TIGR02532">
    <property type="entry name" value="IV_pilin_GFxxxE"/>
    <property type="match status" value="1"/>
</dbReference>
<evidence type="ECO:0000256" key="1">
    <source>
        <dbReference type="ARBA" id="ARBA00022481"/>
    </source>
</evidence>
<feature type="transmembrane region" description="Helical" evidence="3">
    <location>
        <begin position="12"/>
        <end position="30"/>
    </location>
</feature>
<name>A0A848HND2_9BURK</name>
<keyword evidence="1" id="KW-0488">Methylation</keyword>
<dbReference type="PANTHER" id="PTHR30093">
    <property type="entry name" value="GENERAL SECRETION PATHWAY PROTEIN G"/>
    <property type="match status" value="1"/>
</dbReference>
<dbReference type="SUPFAM" id="SSF54523">
    <property type="entry name" value="Pili subunits"/>
    <property type="match status" value="1"/>
</dbReference>
<accession>A0A848HND2</accession>
<organism evidence="4 5">
    <name type="scientific">Massilia polaris</name>
    <dbReference type="NCBI Taxonomy" id="2728846"/>
    <lineage>
        <taxon>Bacteria</taxon>
        <taxon>Pseudomonadati</taxon>
        <taxon>Pseudomonadota</taxon>
        <taxon>Betaproteobacteria</taxon>
        <taxon>Burkholderiales</taxon>
        <taxon>Oxalobacteraceae</taxon>
        <taxon>Telluria group</taxon>
        <taxon>Massilia</taxon>
    </lineage>
</organism>
<feature type="region of interest" description="Disordered" evidence="2">
    <location>
        <begin position="91"/>
        <end position="127"/>
    </location>
</feature>
<dbReference type="AlphaFoldDB" id="A0A848HND2"/>
<comment type="caution">
    <text evidence="4">The sequence shown here is derived from an EMBL/GenBank/DDBJ whole genome shotgun (WGS) entry which is preliminary data.</text>
</comment>
<keyword evidence="5" id="KW-1185">Reference proteome</keyword>
<feature type="compositionally biased region" description="Polar residues" evidence="2">
    <location>
        <begin position="103"/>
        <end position="121"/>
    </location>
</feature>
<dbReference type="InterPro" id="IPR045584">
    <property type="entry name" value="Pilin-like"/>
</dbReference>
<evidence type="ECO:0000313" key="5">
    <source>
        <dbReference type="Proteomes" id="UP000583752"/>
    </source>
</evidence>
<dbReference type="GO" id="GO:0015628">
    <property type="term" value="P:protein secretion by the type II secretion system"/>
    <property type="evidence" value="ECO:0007669"/>
    <property type="project" value="InterPro"/>
</dbReference>
<keyword evidence="3" id="KW-1133">Transmembrane helix</keyword>
<dbReference type="PROSITE" id="PS00409">
    <property type="entry name" value="PROKAR_NTER_METHYL"/>
    <property type="match status" value="1"/>
</dbReference>
<dbReference type="InterPro" id="IPR012902">
    <property type="entry name" value="N_methyl_site"/>
</dbReference>
<dbReference type="Gene3D" id="3.30.700.10">
    <property type="entry name" value="Glycoprotein, Type 4 Pilin"/>
    <property type="match status" value="1"/>
</dbReference>